<evidence type="ECO:0000256" key="2">
    <source>
        <dbReference type="SAM" id="SignalP"/>
    </source>
</evidence>
<evidence type="ECO:0000313" key="4">
    <source>
        <dbReference type="Proteomes" id="UP000032025"/>
    </source>
</evidence>
<protein>
    <submittedName>
        <fullName evidence="3">DNA, contig: SP617</fullName>
    </submittedName>
</protein>
<proteinExistence type="predicted"/>
<evidence type="ECO:0000256" key="1">
    <source>
        <dbReference type="SAM" id="MobiDB-lite"/>
    </source>
</evidence>
<feature type="signal peptide" evidence="2">
    <location>
        <begin position="1"/>
        <end position="21"/>
    </location>
</feature>
<comment type="caution">
    <text evidence="3">The sequence shown here is derived from an EMBL/GenBank/DDBJ whole genome shotgun (WGS) entry which is preliminary data.</text>
</comment>
<dbReference type="RefSeq" id="WP_037567727.1">
    <property type="nucleotide sequence ID" value="NZ_BBJS01000017.1"/>
</dbReference>
<dbReference type="GeneID" id="78526975"/>
<sequence length="164" mass="16914">MTMGLACGAAAMLLLSGCGSASDQPGNVTPVERPAEEQVDTPPMASARSTPPASSATAVDQNFARQLATLLVGHVTLDGAAVTEVWAIDKCHTTFVTAKGDTIIDWTKVGNLAPRDENGREINRLPSATGWHDMSVPLGELPEPAGNVANRSSGAFGQLATECG</sequence>
<feature type="region of interest" description="Disordered" evidence="1">
    <location>
        <begin position="23"/>
        <end position="57"/>
    </location>
</feature>
<gene>
    <name evidence="3" type="ORF">SP6_17_00340</name>
</gene>
<dbReference type="AlphaFoldDB" id="A0A0C9NAP5"/>
<keyword evidence="4" id="KW-1185">Reference proteome</keyword>
<dbReference type="EMBL" id="BBJS01000017">
    <property type="protein sequence ID" value="GAN13317.1"/>
    <property type="molecule type" value="Genomic_DNA"/>
</dbReference>
<dbReference type="Proteomes" id="UP000032025">
    <property type="component" value="Unassembled WGS sequence"/>
</dbReference>
<keyword evidence="2" id="KW-0732">Signal</keyword>
<feature type="chain" id="PRO_5002210115" evidence="2">
    <location>
        <begin position="22"/>
        <end position="164"/>
    </location>
</feature>
<accession>A0A0C9NAP5</accession>
<feature type="compositionally biased region" description="Low complexity" evidence="1">
    <location>
        <begin position="41"/>
        <end position="57"/>
    </location>
</feature>
<reference evidence="3 4" key="1">
    <citation type="submission" date="2014-08" db="EMBL/GenBank/DDBJ databases">
        <title>Whole genome shotgun sequence of Sphingomonas paucimobilis NBRC 13935.</title>
        <authorList>
            <person name="Hosoyama A."/>
            <person name="Hashimoto M."/>
            <person name="Hosoyama Y."/>
            <person name="Noguchi M."/>
            <person name="Uohara A."/>
            <person name="Ohji S."/>
            <person name="Katano-Makiyama Y."/>
            <person name="Ichikawa N."/>
            <person name="Kimura A."/>
            <person name="Yamazoe A."/>
            <person name="Fujita N."/>
        </authorList>
    </citation>
    <scope>NUCLEOTIDE SEQUENCE [LARGE SCALE GENOMIC DNA]</scope>
    <source>
        <strain evidence="3 4">NBRC 13935</strain>
    </source>
</reference>
<name>A0A0C9NAP5_SPHPI</name>
<organism evidence="3 4">
    <name type="scientific">Sphingomonas paucimobilis NBRC 13935</name>
    <dbReference type="NCBI Taxonomy" id="1219050"/>
    <lineage>
        <taxon>Bacteria</taxon>
        <taxon>Pseudomonadati</taxon>
        <taxon>Pseudomonadota</taxon>
        <taxon>Alphaproteobacteria</taxon>
        <taxon>Sphingomonadales</taxon>
        <taxon>Sphingomonadaceae</taxon>
        <taxon>Sphingomonas</taxon>
    </lineage>
</organism>
<evidence type="ECO:0000313" key="3">
    <source>
        <dbReference type="EMBL" id="GAN13317.1"/>
    </source>
</evidence>